<gene>
    <name evidence="4 5" type="primary">hypA</name>
    <name evidence="5" type="ORF">Lfee_1328</name>
    <name evidence="6" type="ORF">NCTC12022_01219</name>
</gene>
<feature type="binding site" evidence="4">
    <location>
        <position position="92"/>
    </location>
    <ligand>
        <name>Zn(2+)</name>
        <dbReference type="ChEBI" id="CHEBI:29105"/>
    </ligand>
</feature>
<dbReference type="PATRIC" id="fig|453.4.peg.1441"/>
<evidence type="ECO:0000256" key="2">
    <source>
        <dbReference type="ARBA" id="ARBA00022723"/>
    </source>
</evidence>
<dbReference type="EMBL" id="UASS01000010">
    <property type="protein sequence ID" value="SPX60488.1"/>
    <property type="molecule type" value="Genomic_DNA"/>
</dbReference>
<comment type="function">
    <text evidence="4">Involved in the maturation of [NiFe] hydrogenases. Required for nickel insertion into the metal center of the hydrogenase.</text>
</comment>
<dbReference type="OrthoDB" id="288014at2"/>
<dbReference type="Proteomes" id="UP000251942">
    <property type="component" value="Unassembled WGS sequence"/>
</dbReference>
<dbReference type="EMBL" id="LNYB01000049">
    <property type="protein sequence ID" value="KTC99767.1"/>
    <property type="molecule type" value="Genomic_DNA"/>
</dbReference>
<dbReference type="Pfam" id="PF01155">
    <property type="entry name" value="HypA"/>
    <property type="match status" value="1"/>
</dbReference>
<organism evidence="5 7">
    <name type="scientific">Legionella feeleii</name>
    <dbReference type="NCBI Taxonomy" id="453"/>
    <lineage>
        <taxon>Bacteria</taxon>
        <taxon>Pseudomonadati</taxon>
        <taxon>Pseudomonadota</taxon>
        <taxon>Gammaproteobacteria</taxon>
        <taxon>Legionellales</taxon>
        <taxon>Legionellaceae</taxon>
        <taxon>Legionella</taxon>
    </lineage>
</organism>
<feature type="binding site" evidence="4">
    <location>
        <position position="89"/>
    </location>
    <ligand>
        <name>Zn(2+)</name>
        <dbReference type="ChEBI" id="CHEBI:29105"/>
    </ligand>
</feature>
<dbReference type="GO" id="GO:0008270">
    <property type="term" value="F:zinc ion binding"/>
    <property type="evidence" value="ECO:0007669"/>
    <property type="project" value="UniProtKB-UniRule"/>
</dbReference>
<dbReference type="STRING" id="453.Lfee_1328"/>
<evidence type="ECO:0000313" key="8">
    <source>
        <dbReference type="Proteomes" id="UP000251942"/>
    </source>
</evidence>
<evidence type="ECO:0000313" key="7">
    <source>
        <dbReference type="Proteomes" id="UP000054698"/>
    </source>
</evidence>
<keyword evidence="1 4" id="KW-0533">Nickel</keyword>
<dbReference type="Gene3D" id="3.30.2320.80">
    <property type="match status" value="1"/>
</dbReference>
<dbReference type="PANTHER" id="PTHR34535:SF3">
    <property type="entry name" value="HYDROGENASE MATURATION FACTOR HYPA"/>
    <property type="match status" value="1"/>
</dbReference>
<dbReference type="PIRSF" id="PIRSF004761">
    <property type="entry name" value="Hydrgn_mat_HypA"/>
    <property type="match status" value="1"/>
</dbReference>
<dbReference type="AlphaFoldDB" id="A0A0W0TVP0"/>
<dbReference type="InterPro" id="IPR000688">
    <property type="entry name" value="HypA/HybF"/>
</dbReference>
<reference evidence="5 7" key="1">
    <citation type="submission" date="2015-11" db="EMBL/GenBank/DDBJ databases">
        <title>Genomic analysis of 38 Legionella species identifies large and diverse effector repertoires.</title>
        <authorList>
            <person name="Burstein D."/>
            <person name="Amaro F."/>
            <person name="Zusman T."/>
            <person name="Lifshitz Z."/>
            <person name="Cohen O."/>
            <person name="Gilbert J.A."/>
            <person name="Pupko T."/>
            <person name="Shuman H.A."/>
            <person name="Segal G."/>
        </authorList>
    </citation>
    <scope>NUCLEOTIDE SEQUENCE [LARGE SCALE GENOMIC DNA]</scope>
    <source>
        <strain evidence="5 7">WO-44C</strain>
    </source>
</reference>
<evidence type="ECO:0000313" key="6">
    <source>
        <dbReference type="EMBL" id="SPX60488.1"/>
    </source>
</evidence>
<keyword evidence="3 4" id="KW-0862">Zinc</keyword>
<sequence>MHELTLSRAILEIVKERAAEIHCQSVKKIYLEVGELSGIDQESLRFSFSVVARGGIAENASLEIIDIKGQAICDFCQETVMLKNYYDGCKICGQYSLRIIQGEELRVKSMEVE</sequence>
<keyword evidence="7" id="KW-1185">Reference proteome</keyword>
<feature type="binding site" evidence="4">
    <location>
        <position position="2"/>
    </location>
    <ligand>
        <name>Ni(2+)</name>
        <dbReference type="ChEBI" id="CHEBI:49786"/>
    </ligand>
</feature>
<evidence type="ECO:0000313" key="5">
    <source>
        <dbReference type="EMBL" id="KTC99767.1"/>
    </source>
</evidence>
<keyword evidence="2 4" id="KW-0479">Metal-binding</keyword>
<name>A0A0W0TVP0_9GAMM</name>
<dbReference type="RefSeq" id="WP_058445134.1">
    <property type="nucleotide sequence ID" value="NZ_CAAAHT010000022.1"/>
</dbReference>
<dbReference type="HAMAP" id="MF_00213">
    <property type="entry name" value="HypA_HybF"/>
    <property type="match status" value="1"/>
</dbReference>
<accession>A0A0W0TVP0</accession>
<feature type="binding site" evidence="4">
    <location>
        <position position="76"/>
    </location>
    <ligand>
        <name>Zn(2+)</name>
        <dbReference type="ChEBI" id="CHEBI:29105"/>
    </ligand>
</feature>
<dbReference type="Proteomes" id="UP000054698">
    <property type="component" value="Unassembled WGS sequence"/>
</dbReference>
<evidence type="ECO:0000256" key="4">
    <source>
        <dbReference type="HAMAP-Rule" id="MF_00213"/>
    </source>
</evidence>
<reference evidence="6 8" key="2">
    <citation type="submission" date="2018-06" db="EMBL/GenBank/DDBJ databases">
        <authorList>
            <consortium name="Pathogen Informatics"/>
            <person name="Doyle S."/>
        </authorList>
    </citation>
    <scope>NUCLEOTIDE SEQUENCE [LARGE SCALE GENOMIC DNA]</scope>
    <source>
        <strain evidence="6 8">NCTC12022</strain>
    </source>
</reference>
<dbReference type="PANTHER" id="PTHR34535">
    <property type="entry name" value="HYDROGENASE MATURATION FACTOR HYPA"/>
    <property type="match status" value="1"/>
</dbReference>
<protein>
    <recommendedName>
        <fullName evidence="4">Hydrogenase maturation factor HypA</fullName>
    </recommendedName>
</protein>
<feature type="binding site" evidence="4">
    <location>
        <position position="73"/>
    </location>
    <ligand>
        <name>Zn(2+)</name>
        <dbReference type="ChEBI" id="CHEBI:29105"/>
    </ligand>
</feature>
<dbReference type="GO" id="GO:0016151">
    <property type="term" value="F:nickel cation binding"/>
    <property type="evidence" value="ECO:0007669"/>
    <property type="project" value="UniProtKB-UniRule"/>
</dbReference>
<evidence type="ECO:0000256" key="3">
    <source>
        <dbReference type="ARBA" id="ARBA00022833"/>
    </source>
</evidence>
<comment type="similarity">
    <text evidence="4">Belongs to the HypA/HybF family.</text>
</comment>
<proteinExistence type="inferred from homology"/>
<dbReference type="NCBIfam" id="TIGR00100">
    <property type="entry name" value="hypA"/>
    <property type="match status" value="1"/>
</dbReference>
<dbReference type="GO" id="GO:0051604">
    <property type="term" value="P:protein maturation"/>
    <property type="evidence" value="ECO:0007669"/>
    <property type="project" value="InterPro"/>
</dbReference>
<evidence type="ECO:0000256" key="1">
    <source>
        <dbReference type="ARBA" id="ARBA00022596"/>
    </source>
</evidence>